<dbReference type="GO" id="GO:0019146">
    <property type="term" value="F:arabinose-5-phosphate isomerase activity"/>
    <property type="evidence" value="ECO:0007669"/>
    <property type="project" value="UniProtKB-ARBA"/>
</dbReference>
<feature type="site" description="Catalytically relevant" evidence="6">
    <location>
        <position position="217"/>
    </location>
</feature>
<feature type="site" description="Catalytically relevant" evidence="6">
    <location>
        <position position="83"/>
    </location>
</feature>
<dbReference type="Gene3D" id="3.40.50.10490">
    <property type="entry name" value="Glucose-6-phosphate isomerase like protein, domain 1"/>
    <property type="match status" value="1"/>
</dbReference>
<dbReference type="GO" id="GO:0005975">
    <property type="term" value="P:carbohydrate metabolic process"/>
    <property type="evidence" value="ECO:0007669"/>
    <property type="project" value="InterPro"/>
</dbReference>
<feature type="binding site" evidence="5">
    <location>
        <position position="106"/>
    </location>
    <ligand>
        <name>Zn(2+)</name>
        <dbReference type="ChEBI" id="CHEBI:29105"/>
    </ligand>
</feature>
<dbReference type="Pfam" id="PF01380">
    <property type="entry name" value="SIS"/>
    <property type="match status" value="1"/>
</dbReference>
<keyword evidence="5" id="KW-0479">Metal-binding</keyword>
<evidence type="ECO:0000256" key="3">
    <source>
        <dbReference type="ARBA" id="ARBA00023122"/>
    </source>
</evidence>
<dbReference type="PROSITE" id="PS51464">
    <property type="entry name" value="SIS"/>
    <property type="match status" value="1"/>
</dbReference>
<evidence type="ECO:0000256" key="4">
    <source>
        <dbReference type="PIRNR" id="PIRNR004692"/>
    </source>
</evidence>
<evidence type="ECO:0000259" key="8">
    <source>
        <dbReference type="PROSITE" id="PS51371"/>
    </source>
</evidence>
<dbReference type="GO" id="GO:0097367">
    <property type="term" value="F:carbohydrate derivative binding"/>
    <property type="evidence" value="ECO:0007669"/>
    <property type="project" value="InterPro"/>
</dbReference>
<evidence type="ECO:0000313" key="10">
    <source>
        <dbReference type="EMBL" id="MCK8784689.1"/>
    </source>
</evidence>
<dbReference type="GO" id="GO:0046872">
    <property type="term" value="F:metal ion binding"/>
    <property type="evidence" value="ECO:0007669"/>
    <property type="project" value="UniProtKB-KW"/>
</dbReference>
<dbReference type="InterPro" id="IPR004800">
    <property type="entry name" value="KdsD/KpsF-type"/>
</dbReference>
<feature type="site" description="Catalytically relevant" evidence="6">
    <location>
        <position position="176"/>
    </location>
</feature>
<dbReference type="InterPro" id="IPR046342">
    <property type="entry name" value="CBS_dom_sf"/>
</dbReference>
<feature type="site" description="Catalytically relevant" evidence="6">
    <location>
        <position position="135"/>
    </location>
</feature>
<comment type="caution">
    <text evidence="10">The sequence shown here is derived from an EMBL/GenBank/DDBJ whole genome shotgun (WGS) entry which is preliminary data.</text>
</comment>
<reference evidence="10" key="1">
    <citation type="submission" date="2022-04" db="EMBL/GenBank/DDBJ databases">
        <title>Roseomonas acroporae sp. nov., isolated from coral Acropora digitifera.</title>
        <authorList>
            <person name="Sun H."/>
        </authorList>
    </citation>
    <scope>NUCLEOTIDE SEQUENCE</scope>
    <source>
        <strain evidence="10">NAR14</strain>
    </source>
</reference>
<dbReference type="RefSeq" id="WP_248666959.1">
    <property type="nucleotide sequence ID" value="NZ_JALPRX010000038.1"/>
</dbReference>
<feature type="domain" description="SIS" evidence="9">
    <location>
        <begin position="65"/>
        <end position="208"/>
    </location>
</feature>
<dbReference type="InterPro" id="IPR050986">
    <property type="entry name" value="GutQ/KpsF_isomerases"/>
</dbReference>
<dbReference type="AlphaFoldDB" id="A0A9X1Y649"/>
<dbReference type="CDD" id="cd04604">
    <property type="entry name" value="CBS_pair_SIS_assoc"/>
    <property type="match status" value="1"/>
</dbReference>
<dbReference type="NCBIfam" id="TIGR00393">
    <property type="entry name" value="kpsF"/>
    <property type="match status" value="1"/>
</dbReference>
<evidence type="ECO:0000256" key="2">
    <source>
        <dbReference type="ARBA" id="ARBA00022737"/>
    </source>
</evidence>
<dbReference type="PROSITE" id="PS51371">
    <property type="entry name" value="CBS"/>
    <property type="match status" value="2"/>
</dbReference>
<dbReference type="PANTHER" id="PTHR42745">
    <property type="match status" value="1"/>
</dbReference>
<keyword evidence="3 7" id="KW-0129">CBS domain</keyword>
<evidence type="ECO:0000256" key="1">
    <source>
        <dbReference type="ARBA" id="ARBA00008165"/>
    </source>
</evidence>
<comment type="similarity">
    <text evidence="1 4">Belongs to the SIS family. GutQ/KpsF subfamily.</text>
</comment>
<dbReference type="CDD" id="cd05014">
    <property type="entry name" value="SIS_Kpsf"/>
    <property type="match status" value="1"/>
</dbReference>
<dbReference type="FunFam" id="3.40.50.10490:FF:000011">
    <property type="entry name" value="Arabinose 5-phosphate isomerase"/>
    <property type="match status" value="1"/>
</dbReference>
<dbReference type="Gene3D" id="3.10.580.10">
    <property type="entry name" value="CBS-domain"/>
    <property type="match status" value="1"/>
</dbReference>
<proteinExistence type="inferred from homology"/>
<accession>A0A9X1Y649</accession>
<evidence type="ECO:0000256" key="7">
    <source>
        <dbReference type="PROSITE-ProRule" id="PRU00703"/>
    </source>
</evidence>
<keyword evidence="5" id="KW-0862">Zinc</keyword>
<organism evidence="10 11">
    <name type="scientific">Roseomonas acroporae</name>
    <dbReference type="NCBI Taxonomy" id="2937791"/>
    <lineage>
        <taxon>Bacteria</taxon>
        <taxon>Pseudomonadati</taxon>
        <taxon>Pseudomonadota</taxon>
        <taxon>Alphaproteobacteria</taxon>
        <taxon>Acetobacterales</taxon>
        <taxon>Roseomonadaceae</taxon>
        <taxon>Roseomonas</taxon>
    </lineage>
</organism>
<sequence length="357" mass="36112">MPAVPPEGAPDADLAAARRVLATEAAALGALAESLDGAFGRAVSLLAGARDRTRDGRGGARGELLGEPLGEPGGRVVVSGMGKSGHVGRKIAATFASTGTPALFVHPGEASHGDLGMVLPGDVLLALSNSGETSELADLVAHSRRFAIPLVAITGRADSTLARAADVALVLPAAPEACPMGLAPTTSTTLQMALGDALAVALLTRRGFTAADFRVFHPGGKLGAKLSRVRALMHTGEALPLAGPETRMDAAIVAMTAKHFGCLGIVEDGRLVGVITDGDLRRALDAGAAAGGPGDLLGRTAAEVMTRAPRTIGPDQLAAEALHLMNARSITALFVVDAAQRPVGILHVHDLLRTGVA</sequence>
<dbReference type="InterPro" id="IPR000644">
    <property type="entry name" value="CBS_dom"/>
</dbReference>
<dbReference type="PIRSF" id="PIRSF004692">
    <property type="entry name" value="KdsD_KpsF"/>
    <property type="match status" value="1"/>
</dbReference>
<protein>
    <submittedName>
        <fullName evidence="10">KpsF/GutQ family sugar-phosphate isomerase</fullName>
    </submittedName>
</protein>
<name>A0A9X1Y649_9PROT</name>
<evidence type="ECO:0000256" key="6">
    <source>
        <dbReference type="PIRSR" id="PIRSR004692-3"/>
    </source>
</evidence>
<dbReference type="Pfam" id="PF00571">
    <property type="entry name" value="CBS"/>
    <property type="match status" value="2"/>
</dbReference>
<gene>
    <name evidence="10" type="ORF">M0638_09880</name>
</gene>
<keyword evidence="10" id="KW-0413">Isomerase</keyword>
<dbReference type="SUPFAM" id="SSF53697">
    <property type="entry name" value="SIS domain"/>
    <property type="match status" value="1"/>
</dbReference>
<dbReference type="EMBL" id="JALPRX010000038">
    <property type="protein sequence ID" value="MCK8784689.1"/>
    <property type="molecule type" value="Genomic_DNA"/>
</dbReference>
<keyword evidence="11" id="KW-1185">Reference proteome</keyword>
<dbReference type="PANTHER" id="PTHR42745:SF1">
    <property type="entry name" value="ARABINOSE 5-PHOSPHATE ISOMERASE KDSD"/>
    <property type="match status" value="1"/>
</dbReference>
<dbReference type="GO" id="GO:1901135">
    <property type="term" value="P:carbohydrate derivative metabolic process"/>
    <property type="evidence" value="ECO:0007669"/>
    <property type="project" value="InterPro"/>
</dbReference>
<dbReference type="Proteomes" id="UP001139516">
    <property type="component" value="Unassembled WGS sequence"/>
</dbReference>
<dbReference type="InterPro" id="IPR035474">
    <property type="entry name" value="SIS_Kpsf"/>
</dbReference>
<feature type="domain" description="CBS" evidence="8">
    <location>
        <begin position="233"/>
        <end position="290"/>
    </location>
</feature>
<keyword evidence="2" id="KW-0677">Repeat</keyword>
<dbReference type="SMART" id="SM00116">
    <property type="entry name" value="CBS"/>
    <property type="match status" value="2"/>
</dbReference>
<evidence type="ECO:0000256" key="5">
    <source>
        <dbReference type="PIRSR" id="PIRSR004692-2"/>
    </source>
</evidence>
<evidence type="ECO:0000313" key="11">
    <source>
        <dbReference type="Proteomes" id="UP001139516"/>
    </source>
</evidence>
<dbReference type="InterPro" id="IPR001347">
    <property type="entry name" value="SIS_dom"/>
</dbReference>
<evidence type="ECO:0000259" key="9">
    <source>
        <dbReference type="PROSITE" id="PS51464"/>
    </source>
</evidence>
<dbReference type="InterPro" id="IPR046348">
    <property type="entry name" value="SIS_dom_sf"/>
</dbReference>
<feature type="domain" description="CBS" evidence="8">
    <location>
        <begin position="305"/>
        <end position="357"/>
    </location>
</feature>